<dbReference type="SUPFAM" id="SSF56112">
    <property type="entry name" value="Protein kinase-like (PK-like)"/>
    <property type="match status" value="1"/>
</dbReference>
<keyword evidence="2" id="KW-1185">Reference proteome</keyword>
<evidence type="ECO:0008006" key="3">
    <source>
        <dbReference type="Google" id="ProtNLM"/>
    </source>
</evidence>
<dbReference type="Pfam" id="PF06293">
    <property type="entry name" value="Kdo"/>
    <property type="match status" value="1"/>
</dbReference>
<evidence type="ECO:0000313" key="1">
    <source>
        <dbReference type="EMBL" id="MBA2225073.1"/>
    </source>
</evidence>
<protein>
    <recommendedName>
        <fullName evidence="3">Lipopolysaccharide kinase (Kdo/WaaP) family protein</fullName>
    </recommendedName>
</protein>
<dbReference type="InterPro" id="IPR011009">
    <property type="entry name" value="Kinase-like_dom_sf"/>
</dbReference>
<proteinExistence type="predicted"/>
<comment type="caution">
    <text evidence="1">The sequence shown here is derived from an EMBL/GenBank/DDBJ whole genome shotgun (WGS) entry which is preliminary data.</text>
</comment>
<reference evidence="1 2" key="1">
    <citation type="submission" date="2020-07" db="EMBL/GenBank/DDBJ databases">
        <title>Thermogemmata thermophila gen. nov., sp. nov., a novel moderate thermophilic planctomycete from a Kamchatka hot spring.</title>
        <authorList>
            <person name="Elcheninov A.G."/>
            <person name="Podosokorskaya O.A."/>
            <person name="Kovaleva O.L."/>
            <person name="Novikov A."/>
            <person name="Bonch-Osmolovskaya E.A."/>
            <person name="Toshchakov S.V."/>
            <person name="Kublanov I.V."/>
        </authorList>
    </citation>
    <scope>NUCLEOTIDE SEQUENCE [LARGE SCALE GENOMIC DNA]</scope>
    <source>
        <strain evidence="1 2">2918</strain>
    </source>
</reference>
<sequence length="501" mass="58723">MRLAMQHNTLIFGSRRRHLRGYYDFRSNASSSGWIVVHPLVAQRMQECGLWTADDYLQLPGVIVSGHPDRHVRRVYLPRIGQAYLKRQHYVTLKERFRNWRQGHGWVSRSVREGRMLQLISQFTQNVPQWLAFGENNRNQAFLLVASLDDAVDLHHWIKRNEGLNPRDLARQIGEVIARFHDYGFTLPDLTAKHIFVNTKSHRIVVVDWASSNRCLFVPLRDRINDLAHLHASISHESVGVRERLALLSSALATYRQQSACRWNLPELARWIDRLSQHRSARSSLREQRQSQDEAPEFIWLAQEAVCVTPEAARWWPHPPMAPPFYDENHDDMTWVLPTGETGYLIRGCSRLTLKGLWNSWRGYPLSTPAQYWARLLVHLQRRGVPAIRLLAFGHRLRSWHSVEWFVLCAPYSFPCSFEDDRLLIDLGRLLRRLHEASCLLAPTAIHNAFSVYNDQLYICQIKYIIYRKRISKCKAINNLYSILKYLPFHVHKLIKYGYEK</sequence>
<name>A0A7V8VBN6_9BACT</name>
<gene>
    <name evidence="1" type="ORF">H0921_02740</name>
</gene>
<organism evidence="1 2">
    <name type="scientific">Thermogemmata fonticola</name>
    <dbReference type="NCBI Taxonomy" id="2755323"/>
    <lineage>
        <taxon>Bacteria</taxon>
        <taxon>Pseudomonadati</taxon>
        <taxon>Planctomycetota</taxon>
        <taxon>Planctomycetia</taxon>
        <taxon>Gemmatales</taxon>
        <taxon>Gemmataceae</taxon>
        <taxon>Thermogemmata</taxon>
    </lineage>
</organism>
<dbReference type="RefSeq" id="WP_194536470.1">
    <property type="nucleotide sequence ID" value="NZ_JACEFB010000001.1"/>
</dbReference>
<dbReference type="EMBL" id="JACEFB010000001">
    <property type="protein sequence ID" value="MBA2225073.1"/>
    <property type="molecule type" value="Genomic_DNA"/>
</dbReference>
<evidence type="ECO:0000313" key="2">
    <source>
        <dbReference type="Proteomes" id="UP000542342"/>
    </source>
</evidence>
<dbReference type="Proteomes" id="UP000542342">
    <property type="component" value="Unassembled WGS sequence"/>
</dbReference>
<dbReference type="AlphaFoldDB" id="A0A7V8VBN6"/>
<accession>A0A7V8VBN6</accession>